<proteinExistence type="predicted"/>
<accession>A0A5B7HF97</accession>
<evidence type="ECO:0000313" key="1">
    <source>
        <dbReference type="EMBL" id="MPC68676.1"/>
    </source>
</evidence>
<dbReference type="EMBL" id="VSRR010028207">
    <property type="protein sequence ID" value="MPC68676.1"/>
    <property type="molecule type" value="Genomic_DNA"/>
</dbReference>
<sequence>MKTVPVRNLVKKKKVYERCEPWHWSRGEMHLTVTTYEITLTPPPTPHASSHTLKPFPPHPYTLPANQFVLREFMQKS</sequence>
<evidence type="ECO:0000313" key="2">
    <source>
        <dbReference type="Proteomes" id="UP000324222"/>
    </source>
</evidence>
<name>A0A5B7HF97_PORTR</name>
<dbReference type="Proteomes" id="UP000324222">
    <property type="component" value="Unassembled WGS sequence"/>
</dbReference>
<reference evidence="1 2" key="1">
    <citation type="submission" date="2019-05" db="EMBL/GenBank/DDBJ databases">
        <title>Another draft genome of Portunus trituberculatus and its Hox gene families provides insights of decapod evolution.</title>
        <authorList>
            <person name="Jeong J.-H."/>
            <person name="Song I."/>
            <person name="Kim S."/>
            <person name="Choi T."/>
            <person name="Kim D."/>
            <person name="Ryu S."/>
            <person name="Kim W."/>
        </authorList>
    </citation>
    <scope>NUCLEOTIDE SEQUENCE [LARGE SCALE GENOMIC DNA]</scope>
    <source>
        <tissue evidence="1">Muscle</tissue>
    </source>
</reference>
<gene>
    <name evidence="1" type="ORF">E2C01_062880</name>
</gene>
<comment type="caution">
    <text evidence="1">The sequence shown here is derived from an EMBL/GenBank/DDBJ whole genome shotgun (WGS) entry which is preliminary data.</text>
</comment>
<organism evidence="1 2">
    <name type="scientific">Portunus trituberculatus</name>
    <name type="common">Swimming crab</name>
    <name type="synonym">Neptunus trituberculatus</name>
    <dbReference type="NCBI Taxonomy" id="210409"/>
    <lineage>
        <taxon>Eukaryota</taxon>
        <taxon>Metazoa</taxon>
        <taxon>Ecdysozoa</taxon>
        <taxon>Arthropoda</taxon>
        <taxon>Crustacea</taxon>
        <taxon>Multicrustacea</taxon>
        <taxon>Malacostraca</taxon>
        <taxon>Eumalacostraca</taxon>
        <taxon>Eucarida</taxon>
        <taxon>Decapoda</taxon>
        <taxon>Pleocyemata</taxon>
        <taxon>Brachyura</taxon>
        <taxon>Eubrachyura</taxon>
        <taxon>Portunoidea</taxon>
        <taxon>Portunidae</taxon>
        <taxon>Portuninae</taxon>
        <taxon>Portunus</taxon>
    </lineage>
</organism>
<dbReference type="AlphaFoldDB" id="A0A5B7HF97"/>
<protein>
    <submittedName>
        <fullName evidence="1">Uncharacterized protein</fullName>
    </submittedName>
</protein>
<keyword evidence="2" id="KW-1185">Reference proteome</keyword>